<feature type="domain" description="UvrD-like helicase C-terminal" evidence="14">
    <location>
        <begin position="286"/>
        <end position="551"/>
    </location>
</feature>
<comment type="catalytic activity">
    <reaction evidence="10">
        <text>ATP + H2O = ADP + phosphate + H(+)</text>
        <dbReference type="Rhea" id="RHEA:13065"/>
        <dbReference type="ChEBI" id="CHEBI:15377"/>
        <dbReference type="ChEBI" id="CHEBI:15378"/>
        <dbReference type="ChEBI" id="CHEBI:30616"/>
        <dbReference type="ChEBI" id="CHEBI:43474"/>
        <dbReference type="ChEBI" id="CHEBI:456216"/>
        <dbReference type="EC" id="5.6.2.4"/>
    </reaction>
</comment>
<comment type="similarity">
    <text evidence="1">Belongs to the helicase family. UvrD subfamily.</text>
</comment>
<dbReference type="GO" id="GO:0005829">
    <property type="term" value="C:cytosol"/>
    <property type="evidence" value="ECO:0007669"/>
    <property type="project" value="TreeGrafter"/>
</dbReference>
<keyword evidence="16" id="KW-1185">Reference proteome</keyword>
<dbReference type="PANTHER" id="PTHR11070:SF2">
    <property type="entry name" value="ATP-DEPENDENT DNA HELICASE SRS2"/>
    <property type="match status" value="1"/>
</dbReference>
<evidence type="ECO:0000256" key="1">
    <source>
        <dbReference type="ARBA" id="ARBA00009922"/>
    </source>
</evidence>
<keyword evidence="5 11" id="KW-0067">ATP-binding</keyword>
<name>A6TQ92_ALKMQ</name>
<evidence type="ECO:0000256" key="5">
    <source>
        <dbReference type="ARBA" id="ARBA00022840"/>
    </source>
</evidence>
<feature type="domain" description="UvrD-like helicase ATP-binding" evidence="13">
    <location>
        <begin position="7"/>
        <end position="285"/>
    </location>
</feature>
<evidence type="ECO:0000256" key="4">
    <source>
        <dbReference type="ARBA" id="ARBA00022806"/>
    </source>
</evidence>
<dbReference type="SUPFAM" id="SSF52540">
    <property type="entry name" value="P-loop containing nucleoside triphosphate hydrolases"/>
    <property type="match status" value="1"/>
</dbReference>
<protein>
    <recommendedName>
        <fullName evidence="9">DNA 3'-5' helicase</fullName>
        <ecNumber evidence="9">5.6.2.4</ecNumber>
    </recommendedName>
</protein>
<keyword evidence="12" id="KW-0175">Coiled coil</keyword>
<dbReference type="InterPro" id="IPR027417">
    <property type="entry name" value="P-loop_NTPase"/>
</dbReference>
<keyword evidence="3 11" id="KW-0378">Hydrolase</keyword>
<dbReference type="AlphaFoldDB" id="A6TQ92"/>
<dbReference type="Gene3D" id="1.10.10.160">
    <property type="match status" value="1"/>
</dbReference>
<evidence type="ECO:0000313" key="15">
    <source>
        <dbReference type="EMBL" id="ABR48360.1"/>
    </source>
</evidence>
<dbReference type="GO" id="GO:0000725">
    <property type="term" value="P:recombinational repair"/>
    <property type="evidence" value="ECO:0007669"/>
    <property type="project" value="TreeGrafter"/>
</dbReference>
<dbReference type="GO" id="GO:0033202">
    <property type="term" value="C:DNA helicase complex"/>
    <property type="evidence" value="ECO:0007669"/>
    <property type="project" value="TreeGrafter"/>
</dbReference>
<evidence type="ECO:0000256" key="10">
    <source>
        <dbReference type="ARBA" id="ARBA00048988"/>
    </source>
</evidence>
<evidence type="ECO:0000256" key="11">
    <source>
        <dbReference type="PROSITE-ProRule" id="PRU00560"/>
    </source>
</evidence>
<dbReference type="InterPro" id="IPR014016">
    <property type="entry name" value="UvrD-like_ATP-bd"/>
</dbReference>
<dbReference type="GO" id="GO:0003677">
    <property type="term" value="F:DNA binding"/>
    <property type="evidence" value="ECO:0007669"/>
    <property type="project" value="UniProtKB-KW"/>
</dbReference>
<keyword evidence="7" id="KW-0413">Isomerase</keyword>
<sequence length="678" mass="79337">METEENALLNDQQIEAIKHLNGPCMVYAGPGSGKTRVITERVSYLINVGHVNPREILVITFTKAAAEEMKNRFAKDESVEDSKKRQVTFGTFHSIFFRMLKSYCGYNLENILNEGEKFNVIKNIVRTLDVGNHDEEELIKDLILDIGKWKNNLFNRGEFIPKTLESSEFKRVLDSYENFKVDHGKIDFDDMLTKCYDLLRARPGVLEHVRNQYQYILIDEFQDINGVQFETIKLMAEPLQNLFVVGDDDQSIYSFRGANPQIILNFHDIYPKAQKITLNMNYRSQENIIKSANQLIKQNKCRVEKQIIPTVKANSEIQYSEPKNREEENRTICQFIELLMSEGYSYKDIAIIYRTNLLAGSLVDSLLDRNIPFVSRDHIYNVFEHWIAKDIIAYLKGAFNYYDYDSLMRIINRPTRYITKNAMRKAQTYHKDFITALKVKGELMPYQNKNIADLSYHLNNIKYLTTKEAIKYIRKDIGYDRHIENYCAEKRIRCEGLIETLNELEEASSRHEKIDGFLTHIKDMKSSLSQKSFHRTEEEQVELLTMHSAKGLEYKVVIILGAIEGVIPHHKSMDTLEDIEEERRLFYVAMTRAKERLYISSSLIRYEKPTEPSRFINEIRQNDNKKGSFVIGQEVEHKTFGKGLIEQISEKIMKVRFYRIKQVKPLDIDTCIHHKIVK</sequence>
<dbReference type="GO" id="GO:0005524">
    <property type="term" value="F:ATP binding"/>
    <property type="evidence" value="ECO:0007669"/>
    <property type="project" value="UniProtKB-UniRule"/>
</dbReference>
<keyword evidence="4 11" id="KW-0347">Helicase</keyword>
<dbReference type="PROSITE" id="PS51198">
    <property type="entry name" value="UVRD_HELICASE_ATP_BIND"/>
    <property type="match status" value="1"/>
</dbReference>
<evidence type="ECO:0000256" key="3">
    <source>
        <dbReference type="ARBA" id="ARBA00022801"/>
    </source>
</evidence>
<dbReference type="PANTHER" id="PTHR11070">
    <property type="entry name" value="UVRD / RECB / PCRA DNA HELICASE FAMILY MEMBER"/>
    <property type="match status" value="1"/>
</dbReference>
<evidence type="ECO:0000259" key="14">
    <source>
        <dbReference type="PROSITE" id="PS51217"/>
    </source>
</evidence>
<evidence type="ECO:0000256" key="12">
    <source>
        <dbReference type="SAM" id="Coils"/>
    </source>
</evidence>
<dbReference type="STRING" id="293826.Amet_2202"/>
<proteinExistence type="inferred from homology"/>
<organism evidence="15 16">
    <name type="scientific">Alkaliphilus metalliredigens (strain QYMF)</name>
    <dbReference type="NCBI Taxonomy" id="293826"/>
    <lineage>
        <taxon>Bacteria</taxon>
        <taxon>Bacillati</taxon>
        <taxon>Bacillota</taxon>
        <taxon>Clostridia</taxon>
        <taxon>Peptostreptococcales</taxon>
        <taxon>Natronincolaceae</taxon>
        <taxon>Alkaliphilus</taxon>
    </lineage>
</organism>
<dbReference type="OrthoDB" id="9810135at2"/>
<dbReference type="Pfam" id="PF13361">
    <property type="entry name" value="UvrD_C"/>
    <property type="match status" value="1"/>
</dbReference>
<gene>
    <name evidence="15" type="ordered locus">Amet_2202</name>
</gene>
<evidence type="ECO:0000256" key="6">
    <source>
        <dbReference type="ARBA" id="ARBA00023125"/>
    </source>
</evidence>
<dbReference type="PROSITE" id="PS51217">
    <property type="entry name" value="UVRD_HELICASE_CTER"/>
    <property type="match status" value="1"/>
</dbReference>
<evidence type="ECO:0000256" key="9">
    <source>
        <dbReference type="ARBA" id="ARBA00034808"/>
    </source>
</evidence>
<dbReference type="Gene3D" id="1.10.486.10">
    <property type="entry name" value="PCRA, domain 4"/>
    <property type="match status" value="1"/>
</dbReference>
<dbReference type="EMBL" id="CP000724">
    <property type="protein sequence ID" value="ABR48360.1"/>
    <property type="molecule type" value="Genomic_DNA"/>
</dbReference>
<dbReference type="RefSeq" id="WP_012063336.1">
    <property type="nucleotide sequence ID" value="NC_009633.1"/>
</dbReference>
<dbReference type="HOGENOM" id="CLU_004585_6_1_9"/>
<feature type="coiled-coil region" evidence="12">
    <location>
        <begin position="487"/>
        <end position="514"/>
    </location>
</feature>
<comment type="catalytic activity">
    <reaction evidence="8">
        <text>Couples ATP hydrolysis with the unwinding of duplex DNA by translocating in the 3'-5' direction.</text>
        <dbReference type="EC" id="5.6.2.4"/>
    </reaction>
</comment>
<evidence type="ECO:0000259" key="13">
    <source>
        <dbReference type="PROSITE" id="PS51198"/>
    </source>
</evidence>
<accession>A6TQ92</accession>
<reference evidence="16" key="1">
    <citation type="journal article" date="2016" name="Genome Announc.">
        <title>Complete genome sequence of Alkaliphilus metalliredigens strain QYMF, an alkaliphilic and metal-reducing bacterium isolated from borax-contaminated leachate ponds.</title>
        <authorList>
            <person name="Hwang C."/>
            <person name="Copeland A."/>
            <person name="Lucas S."/>
            <person name="Lapidus A."/>
            <person name="Barry K."/>
            <person name="Detter J.C."/>
            <person name="Glavina Del Rio T."/>
            <person name="Hammon N."/>
            <person name="Israni S."/>
            <person name="Dalin E."/>
            <person name="Tice H."/>
            <person name="Pitluck S."/>
            <person name="Chertkov O."/>
            <person name="Brettin T."/>
            <person name="Bruce D."/>
            <person name="Han C."/>
            <person name="Schmutz J."/>
            <person name="Larimer F."/>
            <person name="Land M.L."/>
            <person name="Hauser L."/>
            <person name="Kyrpides N."/>
            <person name="Mikhailova N."/>
            <person name="Ye Q."/>
            <person name="Zhou J."/>
            <person name="Richardson P."/>
            <person name="Fields M.W."/>
        </authorList>
    </citation>
    <scope>NUCLEOTIDE SEQUENCE [LARGE SCALE GENOMIC DNA]</scope>
    <source>
        <strain evidence="16">QYMF</strain>
    </source>
</reference>
<keyword evidence="2 11" id="KW-0547">Nucleotide-binding</keyword>
<dbReference type="Proteomes" id="UP000001572">
    <property type="component" value="Chromosome"/>
</dbReference>
<dbReference type="CDD" id="cd18807">
    <property type="entry name" value="SF1_C_UvrD"/>
    <property type="match status" value="1"/>
</dbReference>
<dbReference type="InterPro" id="IPR000212">
    <property type="entry name" value="DNA_helicase_UvrD/REP"/>
</dbReference>
<evidence type="ECO:0000313" key="16">
    <source>
        <dbReference type="Proteomes" id="UP000001572"/>
    </source>
</evidence>
<dbReference type="GO" id="GO:0043138">
    <property type="term" value="F:3'-5' DNA helicase activity"/>
    <property type="evidence" value="ECO:0007669"/>
    <property type="project" value="UniProtKB-EC"/>
</dbReference>
<dbReference type="CDD" id="cd17932">
    <property type="entry name" value="DEXQc_UvrD"/>
    <property type="match status" value="1"/>
</dbReference>
<dbReference type="InterPro" id="IPR014017">
    <property type="entry name" value="DNA_helicase_UvrD-like_C"/>
</dbReference>
<dbReference type="Gene3D" id="3.40.50.300">
    <property type="entry name" value="P-loop containing nucleotide triphosphate hydrolases"/>
    <property type="match status" value="2"/>
</dbReference>
<dbReference type="Pfam" id="PF00580">
    <property type="entry name" value="UvrD-helicase"/>
    <property type="match status" value="1"/>
</dbReference>
<dbReference type="GO" id="GO:0016887">
    <property type="term" value="F:ATP hydrolysis activity"/>
    <property type="evidence" value="ECO:0007669"/>
    <property type="project" value="RHEA"/>
</dbReference>
<evidence type="ECO:0000256" key="7">
    <source>
        <dbReference type="ARBA" id="ARBA00023235"/>
    </source>
</evidence>
<dbReference type="EC" id="5.6.2.4" evidence="9"/>
<evidence type="ECO:0000256" key="8">
    <source>
        <dbReference type="ARBA" id="ARBA00034617"/>
    </source>
</evidence>
<feature type="binding site" evidence="11">
    <location>
        <begin position="28"/>
        <end position="35"/>
    </location>
    <ligand>
        <name>ATP</name>
        <dbReference type="ChEBI" id="CHEBI:30616"/>
    </ligand>
</feature>
<dbReference type="eggNOG" id="COG0210">
    <property type="taxonomic scope" value="Bacteria"/>
</dbReference>
<dbReference type="InterPro" id="IPR013986">
    <property type="entry name" value="DExx_box_DNA_helicase_dom_sf"/>
</dbReference>
<keyword evidence="6" id="KW-0238">DNA-binding</keyword>
<evidence type="ECO:0000256" key="2">
    <source>
        <dbReference type="ARBA" id="ARBA00022741"/>
    </source>
</evidence>
<dbReference type="KEGG" id="amt:Amet_2202"/>